<evidence type="ECO:0000313" key="2">
    <source>
        <dbReference type="EMBL" id="BCS28438.1"/>
    </source>
</evidence>
<dbReference type="Proteomes" id="UP000654913">
    <property type="component" value="Chromosome 7"/>
</dbReference>
<reference evidence="2" key="2">
    <citation type="submission" date="2021-02" db="EMBL/GenBank/DDBJ databases">
        <title>Aspergillus puulaauensis MK2 genome sequence.</title>
        <authorList>
            <person name="Futagami T."/>
            <person name="Mori K."/>
            <person name="Kadooka C."/>
            <person name="Tanaka T."/>
        </authorList>
    </citation>
    <scope>NUCLEOTIDE SEQUENCE</scope>
    <source>
        <strain evidence="2">MK2</strain>
    </source>
</reference>
<dbReference type="AlphaFoldDB" id="A0A7R7XWW0"/>
<proteinExistence type="predicted"/>
<keyword evidence="3" id="KW-1185">Reference proteome</keyword>
<dbReference type="InterPro" id="IPR049552">
    <property type="entry name" value="PKS_DH_N"/>
</dbReference>
<reference evidence="2" key="1">
    <citation type="submission" date="2021-01" db="EMBL/GenBank/DDBJ databases">
        <authorList>
            <consortium name="Aspergillus puulaauensis MK2 genome sequencing consortium"/>
            <person name="Kazuki M."/>
            <person name="Futagami T."/>
        </authorList>
    </citation>
    <scope>NUCLEOTIDE SEQUENCE</scope>
    <source>
        <strain evidence="2">MK2</strain>
    </source>
</reference>
<feature type="domain" description="Polyketide synthase dehydratase" evidence="1">
    <location>
        <begin position="9"/>
        <end position="75"/>
    </location>
</feature>
<dbReference type="Gene3D" id="3.10.129.110">
    <property type="entry name" value="Polyketide synthase dehydratase"/>
    <property type="match status" value="1"/>
</dbReference>
<accession>A0A7R7XWW0</accession>
<dbReference type="GeneID" id="64978435"/>
<dbReference type="KEGG" id="apuu:APUU_70008S"/>
<evidence type="ECO:0000259" key="1">
    <source>
        <dbReference type="Pfam" id="PF21089"/>
    </source>
</evidence>
<name>A0A7R7XWW0_9EURO</name>
<dbReference type="Pfam" id="PF21089">
    <property type="entry name" value="PKS_DH_N"/>
    <property type="match status" value="1"/>
</dbReference>
<organism evidence="2 3">
    <name type="scientific">Aspergillus puulaauensis</name>
    <dbReference type="NCBI Taxonomy" id="1220207"/>
    <lineage>
        <taxon>Eukaryota</taxon>
        <taxon>Fungi</taxon>
        <taxon>Dikarya</taxon>
        <taxon>Ascomycota</taxon>
        <taxon>Pezizomycotina</taxon>
        <taxon>Eurotiomycetes</taxon>
        <taxon>Eurotiomycetidae</taxon>
        <taxon>Eurotiales</taxon>
        <taxon>Aspergillaceae</taxon>
        <taxon>Aspergillus</taxon>
    </lineage>
</organism>
<dbReference type="EMBL" id="AP024449">
    <property type="protein sequence ID" value="BCS28438.1"/>
    <property type="molecule type" value="Genomic_DNA"/>
</dbReference>
<protein>
    <submittedName>
        <fullName evidence="2">Polyketide synthase 19</fullName>
    </submittedName>
</protein>
<gene>
    <name evidence="2" type="primary">PKS19_2</name>
    <name evidence="2" type="ORF">APUU_70008S</name>
</gene>
<dbReference type="RefSeq" id="XP_041560624.1">
    <property type="nucleotide sequence ID" value="XM_041694833.1"/>
</dbReference>
<dbReference type="InterPro" id="IPR042104">
    <property type="entry name" value="PKS_dehydratase_sf"/>
</dbReference>
<evidence type="ECO:0000313" key="3">
    <source>
        <dbReference type="Proteomes" id="UP000654913"/>
    </source>
</evidence>
<sequence>MASRPQDPGGVLFPASGYLSMAYEAGTRLVDQEKHPMCLVELHNVDILRAMRLEEDSSGLEVVFTVRVTSQSKDMITAEVAWYSGDVDSIL</sequence>